<keyword evidence="9" id="KW-1185">Reference proteome</keyword>
<dbReference type="GO" id="GO:0005525">
    <property type="term" value="F:GTP binding"/>
    <property type="evidence" value="ECO:0007669"/>
    <property type="project" value="UniProtKB-KW"/>
</dbReference>
<dbReference type="InterPro" id="IPR027417">
    <property type="entry name" value="P-loop_NTPase"/>
</dbReference>
<dbReference type="EMBL" id="CATQJL010000001">
    <property type="protein sequence ID" value="CAJ0592053.1"/>
    <property type="molecule type" value="Genomic_DNA"/>
</dbReference>
<evidence type="ECO:0000256" key="1">
    <source>
        <dbReference type="ARBA" id="ARBA00010290"/>
    </source>
</evidence>
<keyword evidence="4 5" id="KW-0342">GTP-binding</keyword>
<evidence type="ECO:0000313" key="8">
    <source>
        <dbReference type="EMBL" id="CAJ0592053.1"/>
    </source>
</evidence>
<dbReference type="GO" id="GO:0046872">
    <property type="term" value="F:metal ion binding"/>
    <property type="evidence" value="ECO:0007669"/>
    <property type="project" value="UniProtKB-KW"/>
</dbReference>
<dbReference type="PROSITE" id="PS51417">
    <property type="entry name" value="ARF"/>
    <property type="match status" value="1"/>
</dbReference>
<organism evidence="8 9">
    <name type="scientific">Cylicocyclus nassatus</name>
    <name type="common">Nematode worm</name>
    <dbReference type="NCBI Taxonomy" id="53992"/>
    <lineage>
        <taxon>Eukaryota</taxon>
        <taxon>Metazoa</taxon>
        <taxon>Ecdysozoa</taxon>
        <taxon>Nematoda</taxon>
        <taxon>Chromadorea</taxon>
        <taxon>Rhabditida</taxon>
        <taxon>Rhabditina</taxon>
        <taxon>Rhabditomorpha</taxon>
        <taxon>Strongyloidea</taxon>
        <taxon>Strongylidae</taxon>
        <taxon>Cylicocyclus</taxon>
    </lineage>
</organism>
<dbReference type="FunFam" id="3.40.50.300:FF:001166">
    <property type="entry name" value="ADP-ribosylation factor D"/>
    <property type="match status" value="1"/>
</dbReference>
<sequence length="180" mass="20746">MGRVVSRFRYWLFGPKLCRVLMLGLPNSGKSTILRRLKNGDIDNDIEEPTGFNVETVKYRDVAFTIWDMGGDHKVRNIWKHYYSSVKLTIFVVDSSDIKGLREAMQELSDLLQVPDLKGISLLILANKQDLIGSLNADEIAQELKLRNIKDREWRLQLTSGLYGEGLKRTLEWMYARIKG</sequence>
<dbReference type="SMART" id="SM00178">
    <property type="entry name" value="SAR"/>
    <property type="match status" value="1"/>
</dbReference>
<accession>A0AA36DQW1</accession>
<dbReference type="GO" id="GO:0003924">
    <property type="term" value="F:GTPase activity"/>
    <property type="evidence" value="ECO:0007669"/>
    <property type="project" value="InterPro"/>
</dbReference>
<feature type="binding site" evidence="5">
    <location>
        <begin position="127"/>
        <end position="130"/>
    </location>
    <ligand>
        <name>GTP</name>
        <dbReference type="ChEBI" id="CHEBI:37565"/>
    </ligand>
</feature>
<evidence type="ECO:0000256" key="5">
    <source>
        <dbReference type="PIRSR" id="PIRSR606689-1"/>
    </source>
</evidence>
<dbReference type="InterPro" id="IPR005225">
    <property type="entry name" value="Small_GTP-bd"/>
</dbReference>
<dbReference type="Pfam" id="PF00025">
    <property type="entry name" value="Arf"/>
    <property type="match status" value="1"/>
</dbReference>
<comment type="similarity">
    <text evidence="1 7">Belongs to the small GTPase superfamily. Arf family.</text>
</comment>
<name>A0AA36DQW1_CYLNA</name>
<keyword evidence="6" id="KW-0479">Metal-binding</keyword>
<evidence type="ECO:0000256" key="2">
    <source>
        <dbReference type="ARBA" id="ARBA00019766"/>
    </source>
</evidence>
<dbReference type="SUPFAM" id="SSF52540">
    <property type="entry name" value="P-loop containing nucleoside triphosphate hydrolases"/>
    <property type="match status" value="1"/>
</dbReference>
<evidence type="ECO:0000256" key="4">
    <source>
        <dbReference type="ARBA" id="ARBA00023134"/>
    </source>
</evidence>
<keyword evidence="6" id="KW-0460">Magnesium</keyword>
<feature type="binding site" evidence="6">
    <location>
        <position position="31"/>
    </location>
    <ligand>
        <name>Mg(2+)</name>
        <dbReference type="ChEBI" id="CHEBI:18420"/>
    </ligand>
</feature>
<dbReference type="InterPro" id="IPR006689">
    <property type="entry name" value="Small_GTPase_ARF/SAR"/>
</dbReference>
<dbReference type="AlphaFoldDB" id="A0AA36DQW1"/>
<dbReference type="PANTHER" id="PTHR11711">
    <property type="entry name" value="ADP RIBOSYLATION FACTOR-RELATED"/>
    <property type="match status" value="1"/>
</dbReference>
<proteinExistence type="inferred from homology"/>
<dbReference type="Gene3D" id="3.40.50.300">
    <property type="entry name" value="P-loop containing nucleotide triphosphate hydrolases"/>
    <property type="match status" value="1"/>
</dbReference>
<comment type="caution">
    <text evidence="8">The sequence shown here is derived from an EMBL/GenBank/DDBJ whole genome shotgun (WGS) entry which is preliminary data.</text>
</comment>
<dbReference type="CDD" id="cd00878">
    <property type="entry name" value="Arf_Arl"/>
    <property type="match status" value="1"/>
</dbReference>
<evidence type="ECO:0000256" key="7">
    <source>
        <dbReference type="RuleBase" id="RU003925"/>
    </source>
</evidence>
<feature type="binding site" evidence="5">
    <location>
        <position position="71"/>
    </location>
    <ligand>
        <name>GTP</name>
        <dbReference type="ChEBI" id="CHEBI:37565"/>
    </ligand>
</feature>
<evidence type="ECO:0000256" key="6">
    <source>
        <dbReference type="PIRSR" id="PIRSR606689-2"/>
    </source>
</evidence>
<protein>
    <recommendedName>
        <fullName evidence="2">ADP-ribosylation factor-like protein 6</fullName>
    </recommendedName>
</protein>
<dbReference type="NCBIfam" id="TIGR00231">
    <property type="entry name" value="small_GTP"/>
    <property type="match status" value="1"/>
</dbReference>
<dbReference type="InterPro" id="IPR024156">
    <property type="entry name" value="Small_GTPase_ARF"/>
</dbReference>
<evidence type="ECO:0000313" key="9">
    <source>
        <dbReference type="Proteomes" id="UP001176961"/>
    </source>
</evidence>
<feature type="binding site" evidence="5">
    <location>
        <begin position="24"/>
        <end position="31"/>
    </location>
    <ligand>
        <name>GTP</name>
        <dbReference type="ChEBI" id="CHEBI:37565"/>
    </ligand>
</feature>
<keyword evidence="3 5" id="KW-0547">Nucleotide-binding</keyword>
<gene>
    <name evidence="8" type="ORF">CYNAS_LOCUS4036</name>
</gene>
<dbReference type="SMART" id="SM00177">
    <property type="entry name" value="ARF"/>
    <property type="match status" value="1"/>
</dbReference>
<dbReference type="Proteomes" id="UP001176961">
    <property type="component" value="Unassembled WGS sequence"/>
</dbReference>
<reference evidence="8" key="1">
    <citation type="submission" date="2023-07" db="EMBL/GenBank/DDBJ databases">
        <authorList>
            <consortium name="CYATHOMIX"/>
        </authorList>
    </citation>
    <scope>NUCLEOTIDE SEQUENCE</scope>
    <source>
        <strain evidence="8">N/A</strain>
    </source>
</reference>
<dbReference type="PRINTS" id="PR00328">
    <property type="entry name" value="SAR1GTPBP"/>
</dbReference>
<evidence type="ECO:0000256" key="3">
    <source>
        <dbReference type="ARBA" id="ARBA00022741"/>
    </source>
</evidence>